<feature type="transmembrane region" description="Helical" evidence="7">
    <location>
        <begin position="81"/>
        <end position="101"/>
    </location>
</feature>
<dbReference type="InterPro" id="IPR005829">
    <property type="entry name" value="Sugar_transporter_CS"/>
</dbReference>
<comment type="subcellular location">
    <subcellularLocation>
        <location evidence="1">Cell membrane</location>
        <topology evidence="1">Multi-pass membrane protein</topology>
    </subcellularLocation>
</comment>
<keyword evidence="6 7" id="KW-0472">Membrane</keyword>
<name>A0ABW4RNY8_9BACL</name>
<dbReference type="Pfam" id="PF07690">
    <property type="entry name" value="MFS_1"/>
    <property type="match status" value="1"/>
</dbReference>
<dbReference type="InterPro" id="IPR020846">
    <property type="entry name" value="MFS_dom"/>
</dbReference>
<evidence type="ECO:0000256" key="2">
    <source>
        <dbReference type="ARBA" id="ARBA00022448"/>
    </source>
</evidence>
<dbReference type="InterPro" id="IPR036259">
    <property type="entry name" value="MFS_trans_sf"/>
</dbReference>
<dbReference type="PROSITE" id="PS50850">
    <property type="entry name" value="MFS"/>
    <property type="match status" value="1"/>
</dbReference>
<dbReference type="InterPro" id="IPR011701">
    <property type="entry name" value="MFS"/>
</dbReference>
<evidence type="ECO:0000256" key="7">
    <source>
        <dbReference type="SAM" id="Phobius"/>
    </source>
</evidence>
<keyword evidence="4 7" id="KW-0812">Transmembrane</keyword>
<dbReference type="Proteomes" id="UP001597233">
    <property type="component" value="Unassembled WGS sequence"/>
</dbReference>
<feature type="transmembrane region" description="Helical" evidence="7">
    <location>
        <begin position="312"/>
        <end position="334"/>
    </location>
</feature>
<evidence type="ECO:0000259" key="8">
    <source>
        <dbReference type="PROSITE" id="PS50850"/>
    </source>
</evidence>
<evidence type="ECO:0000256" key="6">
    <source>
        <dbReference type="ARBA" id="ARBA00023136"/>
    </source>
</evidence>
<evidence type="ECO:0000256" key="3">
    <source>
        <dbReference type="ARBA" id="ARBA00022475"/>
    </source>
</evidence>
<sequence length="426" mass="46405">MIAKNLAMIHPLAWTIIVGTMFGRLVTSMSVPFLAIYLTSALHVPATQTGLIIAGSALAGVLFSFYGGYISDRIGRKRVMLVSVFGWSLVFFGFASAQYVWMFFVVNLLNGVCRSTFEPAARALLSDTTPPEHRLLVFNLRYAAINIGVVFGPLIGLQLGSGASTFPFYITGAVYVLYSFVLVLQFYLHPIQTLQSHASDTAARPNIRQALQVTSSDRVFLPVLIGMIFCVLGYAHFDSTLAQFLAITPDISNGSKIFSYMLAMNAVVVLIVQYPLVRTARRFRPIVPLIIGNILVALSLMIFGIAHNLPVFMIGVFIFTVGEVLMFTMMDMLIDHIAPAGWKGTYFGTMGFNNIGTMVAPIIGGLLIDRVALQGGIQVFAPLALLTLVGLPFLLTAHRRLTIRDQRAEAEAAGENRVVAEKVVGG</sequence>
<keyword evidence="5 7" id="KW-1133">Transmembrane helix</keyword>
<evidence type="ECO:0000256" key="5">
    <source>
        <dbReference type="ARBA" id="ARBA00022989"/>
    </source>
</evidence>
<proteinExistence type="predicted"/>
<keyword evidence="2" id="KW-0813">Transport</keyword>
<dbReference type="Gene3D" id="1.20.1250.20">
    <property type="entry name" value="MFS general substrate transporter like domains"/>
    <property type="match status" value="1"/>
</dbReference>
<organism evidence="9 10">
    <name type="scientific">Paenibacillus wenxiniae</name>
    <dbReference type="NCBI Taxonomy" id="1636843"/>
    <lineage>
        <taxon>Bacteria</taxon>
        <taxon>Bacillati</taxon>
        <taxon>Bacillota</taxon>
        <taxon>Bacilli</taxon>
        <taxon>Bacillales</taxon>
        <taxon>Paenibacillaceae</taxon>
        <taxon>Paenibacillus</taxon>
    </lineage>
</organism>
<evidence type="ECO:0000313" key="10">
    <source>
        <dbReference type="Proteomes" id="UP001597233"/>
    </source>
</evidence>
<dbReference type="CDD" id="cd17329">
    <property type="entry name" value="MFS_MdtH_MDR_like"/>
    <property type="match status" value="1"/>
</dbReference>
<feature type="transmembrane region" description="Helical" evidence="7">
    <location>
        <begin position="286"/>
        <end position="306"/>
    </location>
</feature>
<dbReference type="RefSeq" id="WP_347323946.1">
    <property type="nucleotide sequence ID" value="NZ_JBCGUH010000002.1"/>
</dbReference>
<dbReference type="EMBL" id="JBHUEH010000032">
    <property type="protein sequence ID" value="MFD1887765.1"/>
    <property type="molecule type" value="Genomic_DNA"/>
</dbReference>
<dbReference type="SUPFAM" id="SSF103473">
    <property type="entry name" value="MFS general substrate transporter"/>
    <property type="match status" value="1"/>
</dbReference>
<feature type="transmembrane region" description="Helical" evidence="7">
    <location>
        <begin position="346"/>
        <end position="367"/>
    </location>
</feature>
<dbReference type="PANTHER" id="PTHR43414">
    <property type="entry name" value="MULTIDRUG RESISTANCE PROTEIN MDTG"/>
    <property type="match status" value="1"/>
</dbReference>
<feature type="domain" description="Major facilitator superfamily (MFS) profile" evidence="8">
    <location>
        <begin position="1"/>
        <end position="402"/>
    </location>
</feature>
<reference evidence="10" key="1">
    <citation type="journal article" date="2019" name="Int. J. Syst. Evol. Microbiol.">
        <title>The Global Catalogue of Microorganisms (GCM) 10K type strain sequencing project: providing services to taxonomists for standard genome sequencing and annotation.</title>
        <authorList>
            <consortium name="The Broad Institute Genomics Platform"/>
            <consortium name="The Broad Institute Genome Sequencing Center for Infectious Disease"/>
            <person name="Wu L."/>
            <person name="Ma J."/>
        </authorList>
    </citation>
    <scope>NUCLEOTIDE SEQUENCE [LARGE SCALE GENOMIC DNA]</scope>
    <source>
        <strain evidence="10">CCUG 54950</strain>
    </source>
</reference>
<accession>A0ABW4RNY8</accession>
<feature type="transmembrane region" description="Helical" evidence="7">
    <location>
        <begin position="50"/>
        <end position="69"/>
    </location>
</feature>
<feature type="transmembrane region" description="Helical" evidence="7">
    <location>
        <begin position="12"/>
        <end position="38"/>
    </location>
</feature>
<evidence type="ECO:0000256" key="4">
    <source>
        <dbReference type="ARBA" id="ARBA00022692"/>
    </source>
</evidence>
<feature type="transmembrane region" description="Helical" evidence="7">
    <location>
        <begin position="166"/>
        <end position="188"/>
    </location>
</feature>
<feature type="transmembrane region" description="Helical" evidence="7">
    <location>
        <begin position="219"/>
        <end position="237"/>
    </location>
</feature>
<gene>
    <name evidence="9" type="ORF">ACFSC9_20000</name>
</gene>
<dbReference type="PANTHER" id="PTHR43414:SF1">
    <property type="entry name" value="PEPTIDE PERMEASE"/>
    <property type="match status" value="1"/>
</dbReference>
<keyword evidence="3" id="KW-1003">Cell membrane</keyword>
<dbReference type="PROSITE" id="PS00216">
    <property type="entry name" value="SUGAR_TRANSPORT_1"/>
    <property type="match status" value="1"/>
</dbReference>
<evidence type="ECO:0000256" key="1">
    <source>
        <dbReference type="ARBA" id="ARBA00004651"/>
    </source>
</evidence>
<feature type="transmembrane region" description="Helical" evidence="7">
    <location>
        <begin position="379"/>
        <end position="397"/>
    </location>
</feature>
<evidence type="ECO:0000313" key="9">
    <source>
        <dbReference type="EMBL" id="MFD1887765.1"/>
    </source>
</evidence>
<keyword evidence="10" id="KW-1185">Reference proteome</keyword>
<feature type="transmembrane region" description="Helical" evidence="7">
    <location>
        <begin position="257"/>
        <end position="277"/>
    </location>
</feature>
<comment type="caution">
    <text evidence="9">The sequence shown here is derived from an EMBL/GenBank/DDBJ whole genome shotgun (WGS) entry which is preliminary data.</text>
</comment>
<protein>
    <submittedName>
        <fullName evidence="9">MDR family MFS transporter</fullName>
    </submittedName>
</protein>